<keyword evidence="9" id="KW-0812">Transmembrane</keyword>
<evidence type="ECO:0000256" key="2">
    <source>
        <dbReference type="ARBA" id="ARBA00022581"/>
    </source>
</evidence>
<feature type="domain" description="Gnk2-homologous" evidence="11">
    <location>
        <begin position="37"/>
        <end position="140"/>
    </location>
</feature>
<dbReference type="Pfam" id="PF01657">
    <property type="entry name" value="Stress-antifung"/>
    <property type="match status" value="2"/>
</dbReference>
<sequence length="296" mass="32993">MESTFKPASLLSHALLLFLICFSPFLPSAKPISDYTTLLYKNCANDQTLSSPTKSHSQTLSNLFQELVSHSFHSKFFKTIESDDGTAILGLFQCRGDISNEDCRHCVNVLPHVSSNFCKESMAARVHLYGCYMWYKPEGVSEASSKHELVYKSCVEPKQVVVAGTFEEMRGRAFAALESGIANGSRDGFYETRYESMDVMGQCEGDLEGCECEECVNTAVQIADKECGRTVSGQIYLKKCFLSFSYHPKEKVRNNNNNNNNNNKRTVAIVVGVAAALSLGFLLVLFIKSWTKKDED</sequence>
<keyword evidence="4" id="KW-0677">Repeat</keyword>
<dbReference type="InterPro" id="IPR038408">
    <property type="entry name" value="GNK2_sf"/>
</dbReference>
<dbReference type="EMBL" id="VOIH02000002">
    <property type="protein sequence ID" value="KAF3452369.1"/>
    <property type="molecule type" value="Genomic_DNA"/>
</dbReference>
<evidence type="ECO:0000259" key="11">
    <source>
        <dbReference type="PROSITE" id="PS51473"/>
    </source>
</evidence>
<evidence type="ECO:0000313" key="12">
    <source>
        <dbReference type="EMBL" id="KAF3452369.1"/>
    </source>
</evidence>
<dbReference type="GO" id="GO:0005886">
    <property type="term" value="C:plasma membrane"/>
    <property type="evidence" value="ECO:0007669"/>
    <property type="project" value="UniProtKB-SubCell"/>
</dbReference>
<dbReference type="Proteomes" id="UP000796880">
    <property type="component" value="Unassembled WGS sequence"/>
</dbReference>
<dbReference type="PROSITE" id="PS51473">
    <property type="entry name" value="GNK2"/>
    <property type="match status" value="2"/>
</dbReference>
<feature type="signal peptide" evidence="10">
    <location>
        <begin position="1"/>
        <end position="29"/>
    </location>
</feature>
<feature type="domain" description="Gnk2-homologous" evidence="11">
    <location>
        <begin position="148"/>
        <end position="249"/>
    </location>
</feature>
<comment type="caution">
    <text evidence="12">The sequence shown here is derived from an EMBL/GenBank/DDBJ whole genome shotgun (WGS) entry which is preliminary data.</text>
</comment>
<dbReference type="GO" id="GO:0009506">
    <property type="term" value="C:plasmodesma"/>
    <property type="evidence" value="ECO:0007669"/>
    <property type="project" value="UniProtKB-SubCell"/>
</dbReference>
<evidence type="ECO:0000313" key="13">
    <source>
        <dbReference type="Proteomes" id="UP000796880"/>
    </source>
</evidence>
<name>A0A8K0HIJ9_9ROSA</name>
<dbReference type="PANTHER" id="PTHR32080">
    <property type="entry name" value="ANTIFUNGAL PROTEIN GINKBILOBIN-2-LIKE"/>
    <property type="match status" value="1"/>
</dbReference>
<keyword evidence="5" id="KW-0965">Cell junction</keyword>
<gene>
    <name evidence="12" type="ORF">FNV43_RR02802</name>
</gene>
<evidence type="ECO:0000256" key="7">
    <source>
        <dbReference type="ARBA" id="ARBA00024184"/>
    </source>
</evidence>
<accession>A0A8K0HIJ9</accession>
<keyword evidence="6" id="KW-1015">Disulfide bond</keyword>
<evidence type="ECO:0000256" key="9">
    <source>
        <dbReference type="SAM" id="Phobius"/>
    </source>
</evidence>
<evidence type="ECO:0000256" key="10">
    <source>
        <dbReference type="SAM" id="SignalP"/>
    </source>
</evidence>
<dbReference type="GO" id="GO:0010497">
    <property type="term" value="P:plasmodesmata-mediated intercellular transport"/>
    <property type="evidence" value="ECO:0007669"/>
    <property type="project" value="TreeGrafter"/>
</dbReference>
<feature type="transmembrane region" description="Helical" evidence="9">
    <location>
        <begin position="267"/>
        <end position="287"/>
    </location>
</feature>
<proteinExistence type="inferred from homology"/>
<comment type="subcellular location">
    <subcellularLocation>
        <location evidence="7">Cell junction</location>
        <location evidence="7">Plasmodesma</location>
    </subcellularLocation>
    <subcellularLocation>
        <location evidence="1">Cell membrane</location>
        <topology evidence="1">Single-pass type I membrane protein</topology>
    </subcellularLocation>
</comment>
<dbReference type="InterPro" id="IPR002902">
    <property type="entry name" value="GNK2"/>
</dbReference>
<evidence type="ECO:0000256" key="4">
    <source>
        <dbReference type="ARBA" id="ARBA00022737"/>
    </source>
</evidence>
<dbReference type="InterPro" id="IPR051378">
    <property type="entry name" value="Cell2Cell_Antifungal"/>
</dbReference>
<keyword evidence="9" id="KW-0472">Membrane</keyword>
<dbReference type="Gene3D" id="3.30.430.20">
    <property type="entry name" value="Gnk2 domain, C-X8-C-X2-C motif"/>
    <property type="match status" value="2"/>
</dbReference>
<keyword evidence="13" id="KW-1185">Reference proteome</keyword>
<protein>
    <recommendedName>
        <fullName evidence="11">Gnk2-homologous domain-containing protein</fullName>
    </recommendedName>
</protein>
<organism evidence="12 13">
    <name type="scientific">Rhamnella rubrinervis</name>
    <dbReference type="NCBI Taxonomy" id="2594499"/>
    <lineage>
        <taxon>Eukaryota</taxon>
        <taxon>Viridiplantae</taxon>
        <taxon>Streptophyta</taxon>
        <taxon>Embryophyta</taxon>
        <taxon>Tracheophyta</taxon>
        <taxon>Spermatophyta</taxon>
        <taxon>Magnoliopsida</taxon>
        <taxon>eudicotyledons</taxon>
        <taxon>Gunneridae</taxon>
        <taxon>Pentapetalae</taxon>
        <taxon>rosids</taxon>
        <taxon>fabids</taxon>
        <taxon>Rosales</taxon>
        <taxon>Rhamnaceae</taxon>
        <taxon>rhamnoid group</taxon>
        <taxon>Rhamneae</taxon>
        <taxon>Rhamnella</taxon>
    </lineage>
</organism>
<evidence type="ECO:0000256" key="3">
    <source>
        <dbReference type="ARBA" id="ARBA00022729"/>
    </source>
</evidence>
<comment type="similarity">
    <text evidence="8">Belongs to the cysteine-rich repeat secretory protein family. Plasmodesmata-located proteins (PDLD) subfamily.</text>
</comment>
<dbReference type="CDD" id="cd23509">
    <property type="entry name" value="Gnk2-like"/>
    <property type="match status" value="2"/>
</dbReference>
<keyword evidence="3 10" id="KW-0732">Signal</keyword>
<dbReference type="AlphaFoldDB" id="A0A8K0HIJ9"/>
<dbReference type="GO" id="GO:0046739">
    <property type="term" value="P:transport of virus in multicellular host"/>
    <property type="evidence" value="ECO:0007669"/>
    <property type="project" value="TreeGrafter"/>
</dbReference>
<dbReference type="PANTHER" id="PTHR32080:SF6">
    <property type="entry name" value="PLASMODESMATA-LOCATED PROTEIN 4"/>
    <property type="match status" value="1"/>
</dbReference>
<keyword evidence="2" id="KW-0945">Host-virus interaction</keyword>
<evidence type="ECO:0000256" key="5">
    <source>
        <dbReference type="ARBA" id="ARBA00022949"/>
    </source>
</evidence>
<evidence type="ECO:0000256" key="6">
    <source>
        <dbReference type="ARBA" id="ARBA00023157"/>
    </source>
</evidence>
<evidence type="ECO:0000256" key="8">
    <source>
        <dbReference type="ARBA" id="ARBA00038393"/>
    </source>
</evidence>
<reference evidence="12" key="1">
    <citation type="submission" date="2020-03" db="EMBL/GenBank/DDBJ databases">
        <title>A high-quality chromosome-level genome assembly of a woody plant with both climbing and erect habits, Rhamnella rubrinervis.</title>
        <authorList>
            <person name="Lu Z."/>
            <person name="Yang Y."/>
            <person name="Zhu X."/>
            <person name="Sun Y."/>
        </authorList>
    </citation>
    <scope>NUCLEOTIDE SEQUENCE</scope>
    <source>
        <strain evidence="12">BYM</strain>
        <tissue evidence="12">Leaf</tissue>
    </source>
</reference>
<dbReference type="OrthoDB" id="1715309at2759"/>
<evidence type="ECO:0000256" key="1">
    <source>
        <dbReference type="ARBA" id="ARBA00004251"/>
    </source>
</evidence>
<feature type="chain" id="PRO_5035426711" description="Gnk2-homologous domain-containing protein" evidence="10">
    <location>
        <begin position="30"/>
        <end position="296"/>
    </location>
</feature>
<keyword evidence="9" id="KW-1133">Transmembrane helix</keyword>